<dbReference type="RefSeq" id="WP_108187615.1">
    <property type="nucleotide sequence ID" value="NZ_PIFK01000015.1"/>
</dbReference>
<dbReference type="Proteomes" id="UP000244197">
    <property type="component" value="Unassembled WGS sequence"/>
</dbReference>
<sequence>MRTQPSQSIPPTLFHELFENRTNLFEVKLNHDFTDFAKDRGFGFASFCSPMFAEDIFIPHRIAKRILDSNTSPSAKLWAEVSLKKEGNENRYRIEFIWPHISDVAAKAKPKHIKQTASTIVEFQKSLESYPSSRNTEFAENVYTHGDHLSAAKQQQLQTRLNSIGNPKKGWDLHNTIAYTYAEHHIETWAKEHQLNVVDYNETSLFAPQDYKIDGKDIDVKSVIGVGRRHGTQYSSFSVDNEILVGVCTHTGTLNDDVIELSIDGVFDPQQHSGLDLPLRYLKLRSAPNVCYFSSIERYFLPKTNISVTSISISAALILHSACNGSLPQLFDTCSKEQSEVLLEKLITEQNQPLISTIIELIDKDRIELFAHYLADYVIDKTVQKQVIDTSNIEMLLGCITPIQSRQQQFILDLLQANQTLKLVRCHWHPEETIKEMGIDIYYADTSSVPTLKAVCACNPRLKTTFFTYSWKTNQTLCYRHDDNICDQLNCGCLLHSYRDYKLGNIILGKSSCTKYGKGSYDSWIRAEKYPYPLKHLTLTSTNHLSDIEI</sequence>
<organism evidence="1 2">
    <name type="scientific">Vibrio splendidus</name>
    <dbReference type="NCBI Taxonomy" id="29497"/>
    <lineage>
        <taxon>Bacteria</taxon>
        <taxon>Pseudomonadati</taxon>
        <taxon>Pseudomonadota</taxon>
        <taxon>Gammaproteobacteria</taxon>
        <taxon>Vibrionales</taxon>
        <taxon>Vibrionaceae</taxon>
        <taxon>Vibrio</taxon>
    </lineage>
</organism>
<accession>A0A2T5EWX0</accession>
<comment type="caution">
    <text evidence="1">The sequence shown here is derived from an EMBL/GenBank/DDBJ whole genome shotgun (WGS) entry which is preliminary data.</text>
</comment>
<protein>
    <submittedName>
        <fullName evidence="1">Uncharacterized protein</fullName>
    </submittedName>
</protein>
<evidence type="ECO:0000313" key="2">
    <source>
        <dbReference type="Proteomes" id="UP000244197"/>
    </source>
</evidence>
<reference evidence="1 2" key="1">
    <citation type="submission" date="2017-11" db="EMBL/GenBank/DDBJ databases">
        <title>Population delineation of vibrios coincides with oyster pathogenicity.</title>
        <authorList>
            <person name="Bruto M."/>
            <person name="Labreuche Y."/>
            <person name="James A."/>
            <person name="Piel D."/>
            <person name="Chenivesse S."/>
            <person name="Petton B."/>
            <person name="Polz M.F."/>
            <person name="Le Roux F."/>
        </authorList>
    </citation>
    <scope>NUCLEOTIDE SEQUENCE [LARGE SCALE GENOMIC DNA]</scope>
    <source>
        <strain evidence="1 2">FF_144</strain>
    </source>
</reference>
<dbReference type="EMBL" id="PIFK01000015">
    <property type="protein sequence ID" value="PTP36318.1"/>
    <property type="molecule type" value="Genomic_DNA"/>
</dbReference>
<evidence type="ECO:0000313" key="1">
    <source>
        <dbReference type="EMBL" id="PTP36318.1"/>
    </source>
</evidence>
<name>A0A2T5EWX0_VIBSP</name>
<proteinExistence type="predicted"/>
<dbReference type="AlphaFoldDB" id="A0A2T5EWX0"/>
<gene>
    <name evidence="1" type="ORF">CWO07_09220</name>
</gene>